<evidence type="ECO:0000313" key="4">
    <source>
        <dbReference type="Proteomes" id="UP000009328"/>
    </source>
</evidence>
<keyword evidence="4" id="KW-1185">Reference proteome</keyword>
<protein>
    <submittedName>
        <fullName evidence="3">Secretory component protein SHR3</fullName>
    </submittedName>
</protein>
<dbReference type="STRING" id="1206466.K0KHR4"/>
<dbReference type="HOGENOM" id="CLU_080510_1_0_1"/>
<name>K0KHR4_WICCF</name>
<dbReference type="FunCoup" id="K0KHR4">
    <property type="interactions" value="66"/>
</dbReference>
<dbReference type="GO" id="GO:0005789">
    <property type="term" value="C:endoplasmic reticulum membrane"/>
    <property type="evidence" value="ECO:0007669"/>
    <property type="project" value="TreeGrafter"/>
</dbReference>
<evidence type="ECO:0000313" key="3">
    <source>
        <dbReference type="EMBL" id="CCH44745.1"/>
    </source>
</evidence>
<dbReference type="PANTHER" id="PTHR28228:SF1">
    <property type="entry name" value="SECRETORY COMPONENT PROTEIN SHR3"/>
    <property type="match status" value="1"/>
</dbReference>
<dbReference type="InParanoid" id="K0KHR4"/>
<evidence type="ECO:0000256" key="2">
    <source>
        <dbReference type="SAM" id="Phobius"/>
    </source>
</evidence>
<organism evidence="3 4">
    <name type="scientific">Wickerhamomyces ciferrii (strain ATCC 14091 / BCRC 22168 / CBS 111 / JCM 3599 / NBRC 0793 / NRRL Y-1031 F-60-10)</name>
    <name type="common">Yeast</name>
    <name type="synonym">Pichia ciferrii</name>
    <dbReference type="NCBI Taxonomy" id="1206466"/>
    <lineage>
        <taxon>Eukaryota</taxon>
        <taxon>Fungi</taxon>
        <taxon>Dikarya</taxon>
        <taxon>Ascomycota</taxon>
        <taxon>Saccharomycotina</taxon>
        <taxon>Saccharomycetes</taxon>
        <taxon>Phaffomycetales</taxon>
        <taxon>Wickerhamomycetaceae</taxon>
        <taxon>Wickerhamomyces</taxon>
    </lineage>
</organism>
<dbReference type="eggNOG" id="ENOG502RXJB">
    <property type="taxonomic scope" value="Eukaryota"/>
</dbReference>
<comment type="caution">
    <text evidence="3">The sequence shown here is derived from an EMBL/GenBank/DDBJ whole genome shotgun (WGS) entry which is preliminary data.</text>
</comment>
<dbReference type="Proteomes" id="UP000009328">
    <property type="component" value="Unassembled WGS sequence"/>
</dbReference>
<dbReference type="GO" id="GO:0006888">
    <property type="term" value="P:endoplasmic reticulum to Golgi vesicle-mediated transport"/>
    <property type="evidence" value="ECO:0007669"/>
    <property type="project" value="TreeGrafter"/>
</dbReference>
<keyword evidence="2" id="KW-1133">Transmembrane helix</keyword>
<dbReference type="PANTHER" id="PTHR28228">
    <property type="entry name" value="SECRETORY COMPONENT PROTEIN SHR3"/>
    <property type="match status" value="1"/>
</dbReference>
<feature type="compositionally biased region" description="Polar residues" evidence="1">
    <location>
        <begin position="204"/>
        <end position="221"/>
    </location>
</feature>
<dbReference type="InterPro" id="IPR013248">
    <property type="entry name" value="Psh3/Shr3"/>
</dbReference>
<feature type="transmembrane region" description="Helical" evidence="2">
    <location>
        <begin position="94"/>
        <end position="113"/>
    </location>
</feature>
<reference evidence="3 4" key="1">
    <citation type="journal article" date="2012" name="Eukaryot. Cell">
        <title>Draft genome sequence of Wickerhamomyces ciferrii NRRL Y-1031 F-60-10.</title>
        <authorList>
            <person name="Schneider J."/>
            <person name="Andrea H."/>
            <person name="Blom J."/>
            <person name="Jaenicke S."/>
            <person name="Ruckert C."/>
            <person name="Schorsch C."/>
            <person name="Szczepanowski R."/>
            <person name="Farwick M."/>
            <person name="Goesmann A."/>
            <person name="Puhler A."/>
            <person name="Schaffer S."/>
            <person name="Tauch A."/>
            <person name="Kohler T."/>
            <person name="Brinkrolf K."/>
        </authorList>
    </citation>
    <scope>NUCLEOTIDE SEQUENCE [LARGE SCALE GENOMIC DNA]</scope>
    <source>
        <strain evidence="4">ATCC 14091 / BCRC 22168 / CBS 111 / JCM 3599 / NBRC 0793 / NRRL Y-1031 F-60-10</strain>
    </source>
</reference>
<keyword evidence="2" id="KW-0472">Membrane</keyword>
<keyword evidence="2" id="KW-0812">Transmembrane</keyword>
<feature type="compositionally biased region" description="Low complexity" evidence="1">
    <location>
        <begin position="193"/>
        <end position="203"/>
    </location>
</feature>
<dbReference type="SMART" id="SM00786">
    <property type="entry name" value="SHR3_chaperone"/>
    <property type="match status" value="1"/>
</dbReference>
<sequence>MAIKYKDVLPVANGLIIAGTFFFLGLLLGNWPYDAKTLFSQQVSQADFDNSLRHYQTWAQIPSIPLHIIHFFIGLGFIGMFIKLYKPSEDSKYFEYGSLLLYVLAVCVYLTNLRTGADSALHGEWGEVDANTGINVIAASSSMIVFLLGGIIMLQVGLYYGEWEYQQRLEIFNKEEAEREATEAAEAEKVKPSKGSSSSASKSETQAKQTKSKSSAGKRQA</sequence>
<dbReference type="Pfam" id="PF08229">
    <property type="entry name" value="SHR3_chaperone"/>
    <property type="match status" value="1"/>
</dbReference>
<feature type="transmembrane region" description="Helical" evidence="2">
    <location>
        <begin position="133"/>
        <end position="160"/>
    </location>
</feature>
<dbReference type="GO" id="GO:0051082">
    <property type="term" value="F:unfolded protein binding"/>
    <property type="evidence" value="ECO:0007669"/>
    <property type="project" value="TreeGrafter"/>
</dbReference>
<dbReference type="AlphaFoldDB" id="K0KHR4"/>
<feature type="transmembrane region" description="Helical" evidence="2">
    <location>
        <begin position="12"/>
        <end position="33"/>
    </location>
</feature>
<dbReference type="EMBL" id="CAIF01000153">
    <property type="protein sequence ID" value="CCH44745.1"/>
    <property type="molecule type" value="Genomic_DNA"/>
</dbReference>
<dbReference type="PIRSF" id="PIRSF029187">
    <property type="entry name" value="Shr3_AAP_chap"/>
    <property type="match status" value="1"/>
</dbReference>
<proteinExistence type="predicted"/>
<feature type="region of interest" description="Disordered" evidence="1">
    <location>
        <begin position="180"/>
        <end position="221"/>
    </location>
</feature>
<evidence type="ECO:0000256" key="1">
    <source>
        <dbReference type="SAM" id="MobiDB-lite"/>
    </source>
</evidence>
<gene>
    <name evidence="3" type="ORF">BN7_4313</name>
</gene>
<feature type="transmembrane region" description="Helical" evidence="2">
    <location>
        <begin position="64"/>
        <end position="82"/>
    </location>
</feature>
<accession>K0KHR4</accession>
<feature type="compositionally biased region" description="Basic and acidic residues" evidence="1">
    <location>
        <begin position="180"/>
        <end position="191"/>
    </location>
</feature>